<dbReference type="EMBL" id="JAUUUU010000006">
    <property type="protein sequence ID" value="MDP1521282.1"/>
    <property type="molecule type" value="Genomic_DNA"/>
</dbReference>
<evidence type="ECO:0000256" key="2">
    <source>
        <dbReference type="ARBA" id="ARBA00007452"/>
    </source>
</evidence>
<organism evidence="10 11">
    <name type="scientific">Porticoccus litoralis</name>
    <dbReference type="NCBI Taxonomy" id="434086"/>
    <lineage>
        <taxon>Bacteria</taxon>
        <taxon>Pseudomonadati</taxon>
        <taxon>Pseudomonadota</taxon>
        <taxon>Gammaproteobacteria</taxon>
        <taxon>Cellvibrionales</taxon>
        <taxon>Porticoccaceae</taxon>
        <taxon>Porticoccus</taxon>
    </lineage>
</organism>
<proteinExistence type="inferred from homology"/>
<name>A0AAW8B4F2_9GAMM</name>
<dbReference type="InterPro" id="IPR012340">
    <property type="entry name" value="NA-bd_OB-fold"/>
</dbReference>
<evidence type="ECO:0000313" key="11">
    <source>
        <dbReference type="Proteomes" id="UP001178354"/>
    </source>
</evidence>
<dbReference type="SUPFAM" id="SSF50249">
    <property type="entry name" value="Nucleic acid-binding proteins"/>
    <property type="match status" value="1"/>
</dbReference>
<evidence type="ECO:0000256" key="5">
    <source>
        <dbReference type="ARBA" id="ARBA00023172"/>
    </source>
</evidence>
<evidence type="ECO:0000313" key="10">
    <source>
        <dbReference type="EMBL" id="MDP1521282.1"/>
    </source>
</evidence>
<comment type="caution">
    <text evidence="10">The sequence shown here is derived from an EMBL/GenBank/DDBJ whole genome shotgun (WGS) entry which is preliminary data.</text>
</comment>
<dbReference type="Gene3D" id="2.40.50.140">
    <property type="entry name" value="Nucleic acid-binding proteins"/>
    <property type="match status" value="1"/>
</dbReference>
<dbReference type="Pfam" id="PF02565">
    <property type="entry name" value="RecO_C"/>
    <property type="match status" value="1"/>
</dbReference>
<evidence type="ECO:0000256" key="7">
    <source>
        <dbReference type="ARBA" id="ARBA00033409"/>
    </source>
</evidence>
<evidence type="ECO:0000256" key="3">
    <source>
        <dbReference type="ARBA" id="ARBA00021310"/>
    </source>
</evidence>
<accession>A0AAW8B4F2</accession>
<evidence type="ECO:0000256" key="1">
    <source>
        <dbReference type="ARBA" id="ARBA00003065"/>
    </source>
</evidence>
<dbReference type="RefSeq" id="WP_305170946.1">
    <property type="nucleotide sequence ID" value="NZ_JAUUUU010000006.1"/>
</dbReference>
<keyword evidence="5 8" id="KW-0233">DNA recombination</keyword>
<gene>
    <name evidence="8 10" type="primary">recO</name>
    <name evidence="10" type="ORF">Q8A57_09900</name>
</gene>
<dbReference type="InterPro" id="IPR037278">
    <property type="entry name" value="ARFGAP/RecO"/>
</dbReference>
<dbReference type="Proteomes" id="UP001178354">
    <property type="component" value="Unassembled WGS sequence"/>
</dbReference>
<protein>
    <recommendedName>
        <fullName evidence="3 8">DNA repair protein RecO</fullName>
    </recommendedName>
    <alternativeName>
        <fullName evidence="7 8">Recombination protein O</fullName>
    </alternativeName>
</protein>
<dbReference type="Pfam" id="PF11967">
    <property type="entry name" value="RecO_N"/>
    <property type="match status" value="1"/>
</dbReference>
<dbReference type="InterPro" id="IPR042242">
    <property type="entry name" value="RecO_C"/>
</dbReference>
<dbReference type="GO" id="GO:0006302">
    <property type="term" value="P:double-strand break repair"/>
    <property type="evidence" value="ECO:0007669"/>
    <property type="project" value="TreeGrafter"/>
</dbReference>
<evidence type="ECO:0000256" key="6">
    <source>
        <dbReference type="ARBA" id="ARBA00023204"/>
    </source>
</evidence>
<dbReference type="AlphaFoldDB" id="A0AAW8B4F2"/>
<evidence type="ECO:0000259" key="9">
    <source>
        <dbReference type="Pfam" id="PF11967"/>
    </source>
</evidence>
<dbReference type="Gene3D" id="1.20.1440.120">
    <property type="entry name" value="Recombination protein O, C-terminal domain"/>
    <property type="match status" value="1"/>
</dbReference>
<dbReference type="NCBIfam" id="TIGR00613">
    <property type="entry name" value="reco"/>
    <property type="match status" value="1"/>
</dbReference>
<sequence>MSVQQVDGEPAFVLHTKAYRETSQLVDLFSRHHGRLRLVARGSLRRSKGRGRTIEPFTPLIVGWRGKGELKTLANAEPSGTPLILRGDCLFSGFYLNELILRLLADHDPHETLFDCYLSTLHALSEGQYIELALRRFEHQLLSDLGYGLALEHSEDSGDEIDPEGWYWFDPVVGVTSPPLTPLEREQPNCFSGDSLLAIAAEDYSNPRHIKAAKRLMRLAIQNLLGDRPLRSRELFARGQVLNRDSS</sequence>
<keyword evidence="11" id="KW-1185">Reference proteome</keyword>
<comment type="function">
    <text evidence="1 8">Involved in DNA repair and RecF pathway recombination.</text>
</comment>
<comment type="similarity">
    <text evidence="2 8">Belongs to the RecO family.</text>
</comment>
<dbReference type="InterPro" id="IPR003717">
    <property type="entry name" value="RecO"/>
</dbReference>
<evidence type="ECO:0000256" key="8">
    <source>
        <dbReference type="HAMAP-Rule" id="MF_00201"/>
    </source>
</evidence>
<keyword evidence="4 8" id="KW-0227">DNA damage</keyword>
<reference evidence="10" key="2">
    <citation type="submission" date="2023-08" db="EMBL/GenBank/DDBJ databases">
        <authorList>
            <person name="Luo J."/>
        </authorList>
    </citation>
    <scope>NUCLEOTIDE SEQUENCE</scope>
    <source>
        <strain evidence="10">DSM 25064</strain>
    </source>
</reference>
<dbReference type="HAMAP" id="MF_00201">
    <property type="entry name" value="RecO"/>
    <property type="match status" value="1"/>
</dbReference>
<dbReference type="InterPro" id="IPR022572">
    <property type="entry name" value="DNA_rep/recomb_RecO_N"/>
</dbReference>
<reference evidence="10" key="1">
    <citation type="journal article" date="2010" name="Int. J. Syst. Evol. Microbiol.">
        <title>Porticoccus litoralis gen. nov., sp. nov., a gammaproteobacterium isolated from the Yellow Sea.</title>
        <authorList>
            <person name="Oh H.M."/>
            <person name="Kim H."/>
            <person name="Kim K.M."/>
            <person name="Min G.S."/>
            <person name="Cho J.C."/>
        </authorList>
    </citation>
    <scope>NUCLEOTIDE SEQUENCE</scope>
    <source>
        <strain evidence="10">DSM 25064</strain>
    </source>
</reference>
<dbReference type="GO" id="GO:0006310">
    <property type="term" value="P:DNA recombination"/>
    <property type="evidence" value="ECO:0007669"/>
    <property type="project" value="UniProtKB-UniRule"/>
</dbReference>
<evidence type="ECO:0000256" key="4">
    <source>
        <dbReference type="ARBA" id="ARBA00022763"/>
    </source>
</evidence>
<dbReference type="GO" id="GO:0043590">
    <property type="term" value="C:bacterial nucleoid"/>
    <property type="evidence" value="ECO:0007669"/>
    <property type="project" value="TreeGrafter"/>
</dbReference>
<dbReference type="PANTHER" id="PTHR33991:SF1">
    <property type="entry name" value="DNA REPAIR PROTEIN RECO"/>
    <property type="match status" value="1"/>
</dbReference>
<dbReference type="SUPFAM" id="SSF57863">
    <property type="entry name" value="ArfGap/RecO-like zinc finger"/>
    <property type="match status" value="1"/>
</dbReference>
<dbReference type="PANTHER" id="PTHR33991">
    <property type="entry name" value="DNA REPAIR PROTEIN RECO"/>
    <property type="match status" value="1"/>
</dbReference>
<keyword evidence="6 8" id="KW-0234">DNA repair</keyword>
<feature type="domain" description="DNA replication/recombination mediator RecO N-terminal" evidence="9">
    <location>
        <begin position="10"/>
        <end position="79"/>
    </location>
</feature>